<gene>
    <name evidence="5" type="ORF">BFG04_07025</name>
</gene>
<dbReference type="Pfam" id="PF09312">
    <property type="entry name" value="SurA_N"/>
    <property type="match status" value="1"/>
</dbReference>
<protein>
    <recommendedName>
        <fullName evidence="7">SurA N-terminal domain-containing protein</fullName>
    </recommendedName>
</protein>
<dbReference type="Gene3D" id="3.10.50.40">
    <property type="match status" value="1"/>
</dbReference>
<dbReference type="AlphaFoldDB" id="A0AAX0L8G9"/>
<dbReference type="InterPro" id="IPR046357">
    <property type="entry name" value="PPIase_dom_sf"/>
</dbReference>
<keyword evidence="2" id="KW-0697">Rotamase</keyword>
<comment type="caution">
    <text evidence="5">The sequence shown here is derived from an EMBL/GenBank/DDBJ whole genome shotgun (WGS) entry which is preliminary data.</text>
</comment>
<dbReference type="Proteomes" id="UP000189728">
    <property type="component" value="Unassembled WGS sequence"/>
</dbReference>
<sequence length="292" mass="33520">MNQIIFTNYLNKGFMMIKKIFLASLVCSLGLASQMINGIAATVENEPITTFEVESVKEQLKVDDKKALDILIRDRLEQVQIKALGIVASPFEINQKIESIAKQNGFTMAQFRNEIEHKQNINYNDFKNNIQKTILQEKLYKSIFADIGKNITEDNVKAYFEANKQNFSVFKNIKVMIFKSNSEDKLKKQMNAGTKAIDGVSVQTLSFDYKNINPRLASLLANTNNNSFTQILKGEKTFDMFYVLEKNGIQTPDYESMKEQVASMLYSSEQERAAYEYFEKLKAKTKVKIIRK</sequence>
<name>A0AAX0L8G9_9BACT</name>
<evidence type="ECO:0000313" key="5">
    <source>
        <dbReference type="EMBL" id="OPA74470.1"/>
    </source>
</evidence>
<proteinExistence type="predicted"/>
<dbReference type="GO" id="GO:0003755">
    <property type="term" value="F:peptidyl-prolyl cis-trans isomerase activity"/>
    <property type="evidence" value="ECO:0007669"/>
    <property type="project" value="UniProtKB-KW"/>
</dbReference>
<evidence type="ECO:0000256" key="2">
    <source>
        <dbReference type="ARBA" id="ARBA00023110"/>
    </source>
</evidence>
<dbReference type="InterPro" id="IPR050280">
    <property type="entry name" value="OMP_Chaperone_SurA"/>
</dbReference>
<organism evidence="5 6">
    <name type="scientific">Campylobacter pinnipediorum subsp. pinnipediorum</name>
    <dbReference type="NCBI Taxonomy" id="1660067"/>
    <lineage>
        <taxon>Bacteria</taxon>
        <taxon>Pseudomonadati</taxon>
        <taxon>Campylobacterota</taxon>
        <taxon>Epsilonproteobacteria</taxon>
        <taxon>Campylobacterales</taxon>
        <taxon>Campylobacteraceae</taxon>
        <taxon>Campylobacter</taxon>
    </lineage>
</organism>
<feature type="domain" description="Cj1289-like C-terminal" evidence="4">
    <location>
        <begin position="153"/>
        <end position="246"/>
    </location>
</feature>
<evidence type="ECO:0000259" key="3">
    <source>
        <dbReference type="Pfam" id="PF09312"/>
    </source>
</evidence>
<reference evidence="5 6" key="1">
    <citation type="submission" date="2016-08" db="EMBL/GenBank/DDBJ databases">
        <title>Campylobacter species from sea mammals.</title>
        <authorList>
            <person name="Gilbert M.J."/>
            <person name="Byrne B.A."/>
            <person name="Zomer A.L."/>
            <person name="Wagenaar J.A."/>
        </authorList>
    </citation>
    <scope>NUCLEOTIDE SEQUENCE [LARGE SCALE GENOMIC DNA]</scope>
    <source>
        <strain evidence="5 6">1105248</strain>
    </source>
</reference>
<dbReference type="Gene3D" id="1.10.4030.10">
    <property type="entry name" value="Porin chaperone SurA, peptide-binding domain"/>
    <property type="match status" value="1"/>
</dbReference>
<evidence type="ECO:0008006" key="7">
    <source>
        <dbReference type="Google" id="ProtNLM"/>
    </source>
</evidence>
<accession>A0AAX0L8G9</accession>
<keyword evidence="2" id="KW-0413">Isomerase</keyword>
<dbReference type="EMBL" id="MCRK01000046">
    <property type="protein sequence ID" value="OPA74470.1"/>
    <property type="molecule type" value="Genomic_DNA"/>
</dbReference>
<evidence type="ECO:0000259" key="4">
    <source>
        <dbReference type="Pfam" id="PF22506"/>
    </source>
</evidence>
<evidence type="ECO:0000313" key="6">
    <source>
        <dbReference type="Proteomes" id="UP000189728"/>
    </source>
</evidence>
<evidence type="ECO:0000256" key="1">
    <source>
        <dbReference type="ARBA" id="ARBA00022729"/>
    </source>
</evidence>
<dbReference type="InterPro" id="IPR055131">
    <property type="entry name" value="Cj1289-like_C"/>
</dbReference>
<dbReference type="SUPFAM" id="SSF109998">
    <property type="entry name" value="Triger factor/SurA peptide-binding domain-like"/>
    <property type="match status" value="1"/>
</dbReference>
<dbReference type="PANTHER" id="PTHR47637:SF1">
    <property type="entry name" value="CHAPERONE SURA"/>
    <property type="match status" value="1"/>
</dbReference>
<feature type="domain" description="SurA N-terminal" evidence="3">
    <location>
        <begin position="62"/>
        <end position="138"/>
    </location>
</feature>
<keyword evidence="1" id="KW-0732">Signal</keyword>
<dbReference type="InterPro" id="IPR015391">
    <property type="entry name" value="SurA_N"/>
</dbReference>
<dbReference type="Pfam" id="PF22506">
    <property type="entry name" value="Cj1289-like_C"/>
    <property type="match status" value="1"/>
</dbReference>
<dbReference type="InterPro" id="IPR027304">
    <property type="entry name" value="Trigger_fact/SurA_dom_sf"/>
</dbReference>
<dbReference type="PANTHER" id="PTHR47637">
    <property type="entry name" value="CHAPERONE SURA"/>
    <property type="match status" value="1"/>
</dbReference>